<keyword evidence="1" id="KW-0456">Lyase</keyword>
<dbReference type="Gene3D" id="3.20.10.10">
    <property type="entry name" value="D-amino Acid Aminotransferase, subunit A, domain 2"/>
    <property type="match status" value="1"/>
</dbReference>
<evidence type="ECO:0000313" key="2">
    <source>
        <dbReference type="Proteomes" id="UP000255515"/>
    </source>
</evidence>
<dbReference type="InterPro" id="IPR036038">
    <property type="entry name" value="Aminotransferase-like"/>
</dbReference>
<proteinExistence type="predicted"/>
<dbReference type="SUPFAM" id="SSF56752">
    <property type="entry name" value="D-aminoacid aminotransferase-like PLP-dependent enzymes"/>
    <property type="match status" value="1"/>
</dbReference>
<gene>
    <name evidence="1" type="ORF">NCTC11661_00300</name>
</gene>
<dbReference type="Pfam" id="PF01063">
    <property type="entry name" value="Aminotran_4"/>
    <property type="match status" value="1"/>
</dbReference>
<dbReference type="Proteomes" id="UP000255515">
    <property type="component" value="Unassembled WGS sequence"/>
</dbReference>
<protein>
    <submittedName>
        <fullName evidence="1">4-amino-4-deoxychorismate lyase</fullName>
    </submittedName>
</protein>
<dbReference type="InterPro" id="IPR043132">
    <property type="entry name" value="BCAT-like_C"/>
</dbReference>
<accession>A0A376BYD1</accession>
<dbReference type="EMBL" id="UFTJ01000001">
    <property type="protein sequence ID" value="SSZ46653.1"/>
    <property type="molecule type" value="Genomic_DNA"/>
</dbReference>
<dbReference type="InterPro" id="IPR001544">
    <property type="entry name" value="Aminotrans_IV"/>
</dbReference>
<name>A0A376BYD1_9FLAO</name>
<dbReference type="AlphaFoldDB" id="A0A376BYD1"/>
<evidence type="ECO:0000313" key="1">
    <source>
        <dbReference type="EMBL" id="SSZ46653.1"/>
    </source>
</evidence>
<dbReference type="GO" id="GO:0016829">
    <property type="term" value="F:lyase activity"/>
    <property type="evidence" value="ECO:0007669"/>
    <property type="project" value="UniProtKB-KW"/>
</dbReference>
<sequence>MTIQNFENNRAFTHGEAVKVHFFRRNGELILAEDTYFHLMSSMRRMRMEIPMNYTLEYFTFMLNSLGNTAQNGIHQLMVFPIMENGKKVITHHEHFLAVKDICDIQKTVVLDIQKEITVNTHFLSNIRTYSPENCYAQVYAVENDLDDVILLNPNKKIARTIHGNLLLLKGEELRVVKPSEGAYLSPLMESFITHLHKKKLATITEAEIAPFETQQAEEILLISDELGIMSVNKIRAKSFENNRFTDLLEDWKQSFGNDKV</sequence>
<dbReference type="RefSeq" id="WP_002687102.1">
    <property type="nucleotide sequence ID" value="NZ_UFTJ01000001.1"/>
</dbReference>
<reference evidence="1 2" key="1">
    <citation type="submission" date="2018-06" db="EMBL/GenBank/DDBJ databases">
        <authorList>
            <consortium name="Pathogen Informatics"/>
            <person name="Doyle S."/>
        </authorList>
    </citation>
    <scope>NUCLEOTIDE SEQUENCE [LARGE SCALE GENOMIC DNA]</scope>
    <source>
        <strain evidence="1 2">NCTC11661</strain>
    </source>
</reference>
<organism evidence="1 2">
    <name type="scientific">Bergeyella zoohelcum</name>
    <dbReference type="NCBI Taxonomy" id="1015"/>
    <lineage>
        <taxon>Bacteria</taxon>
        <taxon>Pseudomonadati</taxon>
        <taxon>Bacteroidota</taxon>
        <taxon>Flavobacteriia</taxon>
        <taxon>Flavobacteriales</taxon>
        <taxon>Weeksellaceae</taxon>
        <taxon>Bergeyella</taxon>
    </lineage>
</organism>